<dbReference type="Pfam" id="PF25994">
    <property type="entry name" value="HH_AprE"/>
    <property type="match status" value="1"/>
</dbReference>
<dbReference type="AlphaFoldDB" id="A0A1I1LKQ7"/>
<dbReference type="Pfam" id="PF10531">
    <property type="entry name" value="SLBB"/>
    <property type="match status" value="1"/>
</dbReference>
<dbReference type="InterPro" id="IPR049712">
    <property type="entry name" value="Poly_export"/>
</dbReference>
<gene>
    <name evidence="6" type="ORF">SAMN04488094_108177</name>
</gene>
<dbReference type="Pfam" id="PF02563">
    <property type="entry name" value="Poly_export"/>
    <property type="match status" value="1"/>
</dbReference>
<dbReference type="STRING" id="441112.SAMN04488094_108177"/>
<proteinExistence type="predicted"/>
<reference evidence="6 7" key="1">
    <citation type="submission" date="2016-10" db="EMBL/GenBank/DDBJ databases">
        <authorList>
            <person name="de Groot N.N."/>
        </authorList>
    </citation>
    <scope>NUCLEOTIDE SEQUENCE [LARGE SCALE GENOMIC DNA]</scope>
    <source>
        <strain evidence="6 7">DSM 19548</strain>
    </source>
</reference>
<dbReference type="RefSeq" id="WP_093361364.1">
    <property type="nucleotide sequence ID" value="NZ_FOLG01000008.1"/>
</dbReference>
<dbReference type="Proteomes" id="UP000198728">
    <property type="component" value="Unassembled WGS sequence"/>
</dbReference>
<evidence type="ECO:0000259" key="3">
    <source>
        <dbReference type="Pfam" id="PF02563"/>
    </source>
</evidence>
<feature type="domain" description="AprE-like long alpha-helical hairpin" evidence="5">
    <location>
        <begin position="166"/>
        <end position="341"/>
    </location>
</feature>
<feature type="domain" description="Soluble ligand binding" evidence="4">
    <location>
        <begin position="117"/>
        <end position="150"/>
    </location>
</feature>
<organism evidence="6 7">
    <name type="scientific">Tropicimonas isoalkanivorans</name>
    <dbReference type="NCBI Taxonomy" id="441112"/>
    <lineage>
        <taxon>Bacteria</taxon>
        <taxon>Pseudomonadati</taxon>
        <taxon>Pseudomonadota</taxon>
        <taxon>Alphaproteobacteria</taxon>
        <taxon>Rhodobacterales</taxon>
        <taxon>Roseobacteraceae</taxon>
        <taxon>Tropicimonas</taxon>
    </lineage>
</organism>
<dbReference type="InterPro" id="IPR019554">
    <property type="entry name" value="Soluble_ligand-bd"/>
</dbReference>
<dbReference type="InterPro" id="IPR058781">
    <property type="entry name" value="HH_AprE-like"/>
</dbReference>
<dbReference type="InterPro" id="IPR003715">
    <property type="entry name" value="Poly_export_N"/>
</dbReference>
<keyword evidence="1" id="KW-0732">Signal</keyword>
<evidence type="ECO:0000313" key="7">
    <source>
        <dbReference type="Proteomes" id="UP000198728"/>
    </source>
</evidence>
<accession>A0A1I1LKQ7</accession>
<evidence type="ECO:0000259" key="4">
    <source>
        <dbReference type="Pfam" id="PF10531"/>
    </source>
</evidence>
<evidence type="ECO:0000259" key="5">
    <source>
        <dbReference type="Pfam" id="PF25994"/>
    </source>
</evidence>
<evidence type="ECO:0000256" key="1">
    <source>
        <dbReference type="ARBA" id="ARBA00022729"/>
    </source>
</evidence>
<dbReference type="EMBL" id="FOLG01000008">
    <property type="protein sequence ID" value="SFC73704.1"/>
    <property type="molecule type" value="Genomic_DNA"/>
</dbReference>
<dbReference type="PANTHER" id="PTHR33619">
    <property type="entry name" value="POLYSACCHARIDE EXPORT PROTEIN GFCE-RELATED"/>
    <property type="match status" value="1"/>
</dbReference>
<dbReference type="PANTHER" id="PTHR33619:SF3">
    <property type="entry name" value="POLYSACCHARIDE EXPORT PROTEIN GFCE-RELATED"/>
    <property type="match status" value="1"/>
</dbReference>
<sequence length="415" mass="45211">MIALTRQSISQQRTHARLAAGLAVLCAALTFAAAPLWAGTAVARGDALRVEVLNAPDLSRDARVDADGRVMLPMLGGLDVAGKDVDQIRDLITRELRDRDIMPFATVLVEIAAYRPVYVNGDVSEPRAIEFSPGMTVRQAVVVAGGLGSPFEEDRIPPGELIGAIAELRTSAYALMQTRARIARLEAELADAESISDDIPGVSEVARDDRAKIVERERSLMEQRAQRETGASAHREAVLDLLELELNLLDDQGKLQDEEIQLQADEVANARSLVERGLMPRQQLQELLREKSQLSRDVLSTDAYAARARQAKQTAQFERLDERAQLKIELQAQLQQEELERVRQEAALEGQRARLLAAGVQIAGNGSKAELTADVTIHRTVGGKVQKVDATFDSAVEPGDVLDIKVLDESALIGG</sequence>
<evidence type="ECO:0000256" key="2">
    <source>
        <dbReference type="SAM" id="Coils"/>
    </source>
</evidence>
<keyword evidence="2" id="KW-0175">Coiled coil</keyword>
<protein>
    <submittedName>
        <fullName evidence="6">Polysaccharide export outer membrane protein</fullName>
    </submittedName>
</protein>
<feature type="coiled-coil region" evidence="2">
    <location>
        <begin position="320"/>
        <end position="354"/>
    </location>
</feature>
<feature type="domain" description="Polysaccharide export protein N-terminal" evidence="3">
    <location>
        <begin position="42"/>
        <end position="107"/>
    </location>
</feature>
<dbReference type="OrthoDB" id="197007at2"/>
<dbReference type="Gene3D" id="3.30.1950.10">
    <property type="entry name" value="wza like domain"/>
    <property type="match status" value="1"/>
</dbReference>
<keyword evidence="7" id="KW-1185">Reference proteome</keyword>
<dbReference type="Gene3D" id="3.10.560.10">
    <property type="entry name" value="Outer membrane lipoprotein wza domain like"/>
    <property type="match status" value="1"/>
</dbReference>
<evidence type="ECO:0000313" key="6">
    <source>
        <dbReference type="EMBL" id="SFC73704.1"/>
    </source>
</evidence>
<dbReference type="GO" id="GO:0015159">
    <property type="term" value="F:polysaccharide transmembrane transporter activity"/>
    <property type="evidence" value="ECO:0007669"/>
    <property type="project" value="InterPro"/>
</dbReference>
<name>A0A1I1LKQ7_9RHOB</name>